<organism evidence="3">
    <name type="scientific">Myxobolus squamalis</name>
    <name type="common">Myxosporean</name>
    <dbReference type="NCBI Taxonomy" id="59785"/>
    <lineage>
        <taxon>Eukaryota</taxon>
        <taxon>Metazoa</taxon>
        <taxon>Cnidaria</taxon>
        <taxon>Myxozoa</taxon>
        <taxon>Myxosporea</taxon>
        <taxon>Bivalvulida</taxon>
        <taxon>Platysporina</taxon>
        <taxon>Myxobolidae</taxon>
        <taxon>Myxobolus</taxon>
    </lineage>
</organism>
<name>A0A6B2FXF8_MYXSQ</name>
<proteinExistence type="predicted"/>
<dbReference type="PANTHER" id="PTHR11089">
    <property type="entry name" value="GTP-BINDING PROTEIN-RELATED"/>
    <property type="match status" value="1"/>
</dbReference>
<dbReference type="InterPro" id="IPR023179">
    <property type="entry name" value="GTP-bd_ortho_bundle_sf"/>
</dbReference>
<evidence type="ECO:0000313" key="3">
    <source>
        <dbReference type="EMBL" id="NDJ95910.1"/>
    </source>
</evidence>
<dbReference type="PANTHER" id="PTHR11089:SF9">
    <property type="entry name" value="NUCLEOLAR GTP-BINDING PROTEIN 2"/>
    <property type="match status" value="1"/>
</dbReference>
<evidence type="ECO:0000256" key="2">
    <source>
        <dbReference type="ARBA" id="ARBA00023134"/>
    </source>
</evidence>
<dbReference type="InterPro" id="IPR050755">
    <property type="entry name" value="TRAFAC_YlqF/YawG_RiboMat"/>
</dbReference>
<dbReference type="InterPro" id="IPR027417">
    <property type="entry name" value="P-loop_NTPase"/>
</dbReference>
<dbReference type="EMBL" id="GHBR01000336">
    <property type="protein sequence ID" value="NDJ95910.1"/>
    <property type="molecule type" value="Transcribed_RNA"/>
</dbReference>
<dbReference type="GO" id="GO:0005525">
    <property type="term" value="F:GTP binding"/>
    <property type="evidence" value="ECO:0007669"/>
    <property type="project" value="UniProtKB-KW"/>
</dbReference>
<evidence type="ECO:0000256" key="1">
    <source>
        <dbReference type="ARBA" id="ARBA00022741"/>
    </source>
</evidence>
<dbReference type="SUPFAM" id="SSF52540">
    <property type="entry name" value="P-loop containing nucleoside triphosphate hydrolases"/>
    <property type="match status" value="1"/>
</dbReference>
<dbReference type="FunFam" id="1.10.1580.10:FF:000001">
    <property type="entry name" value="Nucleolar GTP-binding protein 2"/>
    <property type="match status" value="1"/>
</dbReference>
<dbReference type="AlphaFoldDB" id="A0A6B2FXF8"/>
<dbReference type="GO" id="GO:0005730">
    <property type="term" value="C:nucleolus"/>
    <property type="evidence" value="ECO:0007669"/>
    <property type="project" value="TreeGrafter"/>
</dbReference>
<keyword evidence="2" id="KW-0342">GTP-binding</keyword>
<reference evidence="3" key="1">
    <citation type="submission" date="2018-11" db="EMBL/GenBank/DDBJ databases">
        <title>Myxobolus squamalis genome and transcriptome.</title>
        <authorList>
            <person name="Yahalomi D."/>
            <person name="Atkinson S.D."/>
            <person name="Neuhof M."/>
            <person name="Chang E.S."/>
            <person name="Philippe H."/>
            <person name="Cartwright P."/>
            <person name="Bartholomew J.L."/>
            <person name="Huchon D."/>
        </authorList>
    </citation>
    <scope>NUCLEOTIDE SEQUENCE</scope>
    <source>
        <strain evidence="3">71B08</strain>
        <tissue evidence="3">Whole</tissue>
    </source>
</reference>
<dbReference type="Gene3D" id="1.10.1580.10">
    <property type="match status" value="1"/>
</dbReference>
<accession>A0A6B2FXF8</accession>
<keyword evidence="1" id="KW-0547">Nucleotide-binding</keyword>
<sequence length="149" mass="16999">MKRIFLIDCPGVVYSTNDSESEIIMKGVVRVEYIKEPSQYISHILDQIRPEYLSRTYGVIDWLDALDFLQKLAHKSGRLLKGGEPDIETVSKMIINDFQRGKLPYFVPPPIPTTSDVASITSVITMEEQKLEEIEHTTEFSQKHVDALS</sequence>
<protein>
    <submittedName>
        <fullName evidence="3">Nucleolar GTP-binding protein 2 (Trinotate prediction)</fullName>
    </submittedName>
</protein>